<dbReference type="RefSeq" id="WP_102766391.1">
    <property type="nucleotide sequence ID" value="NZ_POSP01000001.1"/>
</dbReference>
<feature type="domain" description="Ice-binding protein C-terminal" evidence="2">
    <location>
        <begin position="163"/>
        <end position="186"/>
    </location>
</feature>
<dbReference type="InterPro" id="IPR013424">
    <property type="entry name" value="Ice-binding_C"/>
</dbReference>
<name>A0A2N8L3I0_9BURK</name>
<reference evidence="3 4" key="1">
    <citation type="submission" date="2018-01" db="EMBL/GenBank/DDBJ databases">
        <title>Draft genome sequence of Paucibacter aquatile CR182 isolated from freshwater of the Nakdong River.</title>
        <authorList>
            <person name="Choi A."/>
            <person name="Chung E.J."/>
        </authorList>
    </citation>
    <scope>NUCLEOTIDE SEQUENCE [LARGE SCALE GENOMIC DNA]</scope>
    <source>
        <strain evidence="3 4">CR182</strain>
    </source>
</reference>
<dbReference type="Pfam" id="PF07589">
    <property type="entry name" value="PEP-CTERM"/>
    <property type="match status" value="1"/>
</dbReference>
<evidence type="ECO:0000313" key="4">
    <source>
        <dbReference type="Proteomes" id="UP000235916"/>
    </source>
</evidence>
<comment type="caution">
    <text evidence="3">The sequence shown here is derived from an EMBL/GenBank/DDBJ whole genome shotgun (WGS) entry which is preliminary data.</text>
</comment>
<dbReference type="NCBIfam" id="TIGR02595">
    <property type="entry name" value="PEP_CTERM"/>
    <property type="match status" value="1"/>
</dbReference>
<keyword evidence="1" id="KW-0732">Signal</keyword>
<proteinExistence type="predicted"/>
<evidence type="ECO:0000256" key="1">
    <source>
        <dbReference type="SAM" id="SignalP"/>
    </source>
</evidence>
<protein>
    <recommendedName>
        <fullName evidence="2">Ice-binding protein C-terminal domain-containing protein</fullName>
    </recommendedName>
</protein>
<dbReference type="AlphaFoldDB" id="A0A2N8L3I0"/>
<dbReference type="Proteomes" id="UP000235916">
    <property type="component" value="Unassembled WGS sequence"/>
</dbReference>
<evidence type="ECO:0000259" key="2">
    <source>
        <dbReference type="Pfam" id="PF07589"/>
    </source>
</evidence>
<organism evidence="3 4">
    <name type="scientific">Kinneretia aquatilis</name>
    <dbReference type="NCBI Taxonomy" id="2070761"/>
    <lineage>
        <taxon>Bacteria</taxon>
        <taxon>Pseudomonadati</taxon>
        <taxon>Pseudomonadota</taxon>
        <taxon>Betaproteobacteria</taxon>
        <taxon>Burkholderiales</taxon>
        <taxon>Sphaerotilaceae</taxon>
        <taxon>Roseateles</taxon>
    </lineage>
</organism>
<dbReference type="EMBL" id="POSP01000001">
    <property type="protein sequence ID" value="PND40257.1"/>
    <property type="molecule type" value="Genomic_DNA"/>
</dbReference>
<keyword evidence="4" id="KW-1185">Reference proteome</keyword>
<feature type="chain" id="PRO_5014692500" description="Ice-binding protein C-terminal domain-containing protein" evidence="1">
    <location>
        <begin position="35"/>
        <end position="191"/>
    </location>
</feature>
<dbReference type="OrthoDB" id="8755986at2"/>
<accession>A0A2N8L3I0</accession>
<feature type="signal peptide" evidence="1">
    <location>
        <begin position="1"/>
        <end position="34"/>
    </location>
</feature>
<sequence>MFTRTCSDSRRAAAPLHRLAVAAALICAAAGAQAEVFTGDTSNGAIWNRPFASFSGLSSAGTGVKYEVLPFTVSVTGAYDFLSTATASWDNFTFIYKDAFNPATPLVNGVVGNDDRPSIGLSGFNVNLTAGTNYFFITTGFDPSEFGAYSLNVSGPGSVITTPVPEPATYGLMALGLFAVAAAARRGRRAD</sequence>
<gene>
    <name evidence="3" type="ORF">C1O66_02420</name>
</gene>
<evidence type="ECO:0000313" key="3">
    <source>
        <dbReference type="EMBL" id="PND40257.1"/>
    </source>
</evidence>